<dbReference type="GO" id="GO:0031419">
    <property type="term" value="F:cobalamin binding"/>
    <property type="evidence" value="ECO:0007669"/>
    <property type="project" value="InterPro"/>
</dbReference>
<dbReference type="PROSITE" id="PS51332">
    <property type="entry name" value="B12_BINDING"/>
    <property type="match status" value="1"/>
</dbReference>
<dbReference type="PANTHER" id="PTHR45833">
    <property type="entry name" value="METHIONINE SYNTHASE"/>
    <property type="match status" value="1"/>
</dbReference>
<comment type="similarity">
    <text evidence="1">Belongs to the methylamine corrinoid protein family.</text>
</comment>
<dbReference type="RefSeq" id="WP_329958977.1">
    <property type="nucleotide sequence ID" value="NZ_AP023416.1"/>
</dbReference>
<feature type="domain" description="B12-binding" evidence="4">
    <location>
        <begin position="453"/>
        <end position="579"/>
    </location>
</feature>
<evidence type="ECO:0000259" key="5">
    <source>
        <dbReference type="PROSITE" id="PS51337"/>
    </source>
</evidence>
<reference evidence="6" key="1">
    <citation type="submission" date="2020-09" db="EMBL/GenBank/DDBJ databases">
        <title>New species isolated from human feces.</title>
        <authorList>
            <person name="Kitahara M."/>
            <person name="Shigeno Y."/>
            <person name="Shime M."/>
            <person name="Matsumoto Y."/>
            <person name="Nakamura S."/>
            <person name="Motooka D."/>
            <person name="Fukuoka S."/>
            <person name="Nishikawa H."/>
            <person name="Benno Y."/>
        </authorList>
    </citation>
    <scope>NUCLEOTIDE SEQUENCE</scope>
    <source>
        <strain evidence="6">MM35</strain>
        <plasmid evidence="6">pMM35_01</plasmid>
    </source>
</reference>
<evidence type="ECO:0000256" key="2">
    <source>
        <dbReference type="ARBA" id="ARBA00022723"/>
    </source>
</evidence>
<dbReference type="PROSITE" id="PS51337">
    <property type="entry name" value="B12_BINDING_NTER"/>
    <property type="match status" value="1"/>
</dbReference>
<dbReference type="FunFam" id="3.40.50.280:FF:000003">
    <property type="entry name" value="Dimethylamine methyltransferase corrinoid protein"/>
    <property type="match status" value="1"/>
</dbReference>
<dbReference type="GO" id="GO:0046872">
    <property type="term" value="F:metal ion binding"/>
    <property type="evidence" value="ECO:0007669"/>
    <property type="project" value="UniProtKB-KW"/>
</dbReference>
<dbReference type="KEGG" id="vfa:MM35RIKEN_17920"/>
<dbReference type="InterPro" id="IPR036724">
    <property type="entry name" value="Cobalamin-bd_sf"/>
</dbReference>
<dbReference type="SMART" id="SM01018">
    <property type="entry name" value="B12-binding_2"/>
    <property type="match status" value="1"/>
</dbReference>
<dbReference type="GO" id="GO:0005829">
    <property type="term" value="C:cytosol"/>
    <property type="evidence" value="ECO:0007669"/>
    <property type="project" value="TreeGrafter"/>
</dbReference>
<dbReference type="AlphaFoldDB" id="A0A810PV34"/>
<dbReference type="SUPFAM" id="SSF47644">
    <property type="entry name" value="Methionine synthase domain"/>
    <property type="match status" value="1"/>
</dbReference>
<dbReference type="GO" id="GO:0046653">
    <property type="term" value="P:tetrahydrofolate metabolic process"/>
    <property type="evidence" value="ECO:0007669"/>
    <property type="project" value="TreeGrafter"/>
</dbReference>
<dbReference type="SUPFAM" id="SSF52242">
    <property type="entry name" value="Cobalamin (vitamin B12)-binding domain"/>
    <property type="match status" value="1"/>
</dbReference>
<feature type="domain" description="B12-binding N-terminal" evidence="5">
    <location>
        <begin position="357"/>
        <end position="451"/>
    </location>
</feature>
<dbReference type="GO" id="GO:0004853">
    <property type="term" value="F:uroporphyrinogen decarboxylase activity"/>
    <property type="evidence" value="ECO:0007669"/>
    <property type="project" value="InterPro"/>
</dbReference>
<dbReference type="Gene3D" id="3.40.50.280">
    <property type="entry name" value="Cobalamin-binding domain"/>
    <property type="match status" value="1"/>
</dbReference>
<keyword evidence="7" id="KW-1185">Reference proteome</keyword>
<dbReference type="InterPro" id="IPR036594">
    <property type="entry name" value="Meth_synthase_dom"/>
</dbReference>
<keyword evidence="3" id="KW-0170">Cobalt</keyword>
<dbReference type="Gene3D" id="1.10.1240.10">
    <property type="entry name" value="Methionine synthase domain"/>
    <property type="match status" value="1"/>
</dbReference>
<dbReference type="InterPro" id="IPR050554">
    <property type="entry name" value="Met_Synthase/Corrinoid"/>
</dbReference>
<dbReference type="GO" id="GO:0008705">
    <property type="term" value="F:methionine synthase activity"/>
    <property type="evidence" value="ECO:0007669"/>
    <property type="project" value="TreeGrafter"/>
</dbReference>
<dbReference type="InterPro" id="IPR038071">
    <property type="entry name" value="UROD/MetE-like_sf"/>
</dbReference>
<dbReference type="PANTHER" id="PTHR45833:SF1">
    <property type="entry name" value="METHIONINE SYNTHASE"/>
    <property type="match status" value="1"/>
</dbReference>
<dbReference type="Pfam" id="PF01208">
    <property type="entry name" value="URO-D"/>
    <property type="match status" value="1"/>
</dbReference>
<evidence type="ECO:0000259" key="4">
    <source>
        <dbReference type="PROSITE" id="PS51332"/>
    </source>
</evidence>
<dbReference type="GO" id="GO:0050667">
    <property type="term" value="P:homocysteine metabolic process"/>
    <property type="evidence" value="ECO:0007669"/>
    <property type="project" value="TreeGrafter"/>
</dbReference>
<dbReference type="Pfam" id="PF02310">
    <property type="entry name" value="B12-binding"/>
    <property type="match status" value="1"/>
</dbReference>
<gene>
    <name evidence="6" type="ORF">MM35RIKEN_17920</name>
</gene>
<dbReference type="InterPro" id="IPR003759">
    <property type="entry name" value="Cbl-bd_cap"/>
</dbReference>
<name>A0A810PV34_9FIRM</name>
<proteinExistence type="inferred from homology"/>
<protein>
    <submittedName>
        <fullName evidence="6">Uncharacterized protein</fullName>
    </submittedName>
</protein>
<evidence type="ECO:0000313" key="7">
    <source>
        <dbReference type="Proteomes" id="UP000681343"/>
    </source>
</evidence>
<evidence type="ECO:0000256" key="1">
    <source>
        <dbReference type="ARBA" id="ARBA00010854"/>
    </source>
</evidence>
<dbReference type="EMBL" id="AP023416">
    <property type="protein sequence ID" value="BCK79600.1"/>
    <property type="molecule type" value="Genomic_DNA"/>
</dbReference>
<sequence length="579" mass="63523">MQTPKEIFLELLKPNGRPERVLKQYEALYMCLNDPINTYLRGNRRRGSVSRDRWGTTISFPADAPGAIPVHTDDLTVCPDVTHWEETVHAPDLAVSCTAGWEDCRAAARSAAGEEKLLAGFMGTGIFEQCHFLMGFENTLTALYEHPDEMHRLIDYITDYRLGYVKLLIDNLHPDVIFSHDDWGTKDALFMHPDMWRAFFKEPYRRFYGYIRSRGCIAIHHADSYLVPIVDDMAEIGIQVWQGVLPENDIPALQRHLQGKLVLMGGIGAAIDRSDATAGEVCDYTRRTLRACCPGGHFIPSITYGLPGAVYSHIDRYIDETIDAYNAGVHLPAFPLPPEPRRSLAPRASAPTAAVSETPAEQGEDLLAAVAAATKRGQQKKLLALVDKALSRGISAQDILSGGLIKGMNDLGEDFSASRAFVPEMLMAARCMSAATAQLKPHLVDGGGVRRTIGSACIGTVRGDMHDIGKNLVKIMLEGSNIEVYDLGADVAPETFIQAAREHHCDIIACSALLTTTMQQMRRVVELARESGIRDRVCIMVGGAPISQSFCDEIHADLYTPDAASAARAAVDRLTHPAK</sequence>
<evidence type="ECO:0000313" key="6">
    <source>
        <dbReference type="EMBL" id="BCK79600.1"/>
    </source>
</evidence>
<accession>A0A810PV34</accession>
<geneLocation type="plasmid" evidence="6 7">
    <name>pMM35_01</name>
</geneLocation>
<dbReference type="Gene3D" id="3.20.20.210">
    <property type="match status" value="1"/>
</dbReference>
<dbReference type="SUPFAM" id="SSF51726">
    <property type="entry name" value="UROD/MetE-like"/>
    <property type="match status" value="1"/>
</dbReference>
<dbReference type="GO" id="GO:0006779">
    <property type="term" value="P:porphyrin-containing compound biosynthetic process"/>
    <property type="evidence" value="ECO:0007669"/>
    <property type="project" value="InterPro"/>
</dbReference>
<organism evidence="6 7">
    <name type="scientific">Vescimonas fastidiosa</name>
    <dbReference type="NCBI Taxonomy" id="2714353"/>
    <lineage>
        <taxon>Bacteria</taxon>
        <taxon>Bacillati</taxon>
        <taxon>Bacillota</taxon>
        <taxon>Clostridia</taxon>
        <taxon>Eubacteriales</taxon>
        <taxon>Oscillospiraceae</taxon>
        <taxon>Vescimonas</taxon>
    </lineage>
</organism>
<dbReference type="CDD" id="cd02070">
    <property type="entry name" value="corrinoid_protein_B12-BD"/>
    <property type="match status" value="1"/>
</dbReference>
<dbReference type="InterPro" id="IPR000257">
    <property type="entry name" value="Uroporphyrinogen_deCOase"/>
</dbReference>
<keyword evidence="2" id="KW-0479">Metal-binding</keyword>
<evidence type="ECO:0000256" key="3">
    <source>
        <dbReference type="ARBA" id="ARBA00023285"/>
    </source>
</evidence>
<dbReference type="Proteomes" id="UP000681343">
    <property type="component" value="Plasmid pMM35_01"/>
</dbReference>
<dbReference type="InterPro" id="IPR006158">
    <property type="entry name" value="Cobalamin-bd"/>
</dbReference>
<keyword evidence="6" id="KW-0614">Plasmid</keyword>
<dbReference type="Pfam" id="PF02607">
    <property type="entry name" value="B12-binding_2"/>
    <property type="match status" value="1"/>
</dbReference>